<name>A0AAV1EXB6_XYRNO</name>
<dbReference type="AlphaFoldDB" id="A0AAV1EXB6"/>
<keyword evidence="1" id="KW-0812">Transmembrane</keyword>
<keyword evidence="3" id="KW-1185">Reference proteome</keyword>
<evidence type="ECO:0000313" key="2">
    <source>
        <dbReference type="EMBL" id="CAJ1053413.1"/>
    </source>
</evidence>
<organism evidence="2 3">
    <name type="scientific">Xyrichtys novacula</name>
    <name type="common">Pearly razorfish</name>
    <name type="synonym">Hemipteronotus novacula</name>
    <dbReference type="NCBI Taxonomy" id="13765"/>
    <lineage>
        <taxon>Eukaryota</taxon>
        <taxon>Metazoa</taxon>
        <taxon>Chordata</taxon>
        <taxon>Craniata</taxon>
        <taxon>Vertebrata</taxon>
        <taxon>Euteleostomi</taxon>
        <taxon>Actinopterygii</taxon>
        <taxon>Neopterygii</taxon>
        <taxon>Teleostei</taxon>
        <taxon>Neoteleostei</taxon>
        <taxon>Acanthomorphata</taxon>
        <taxon>Eupercaria</taxon>
        <taxon>Labriformes</taxon>
        <taxon>Labridae</taxon>
        <taxon>Xyrichtys</taxon>
    </lineage>
</organism>
<evidence type="ECO:0000256" key="1">
    <source>
        <dbReference type="SAM" id="Phobius"/>
    </source>
</evidence>
<accession>A0AAV1EXB6</accession>
<sequence length="212" mass="23759">MAMAPVTGSATARLLLNSFILAIFTAYVIISARISNGCVSAIGIYDRDSLFLIKESMEGLFDTWGRYKQTFPPPFIIYSDSPEYLLLCREPGKVHRRSRKRGSRSGVQVKRRRAAARMESVFLGHGDRARCLRRIPLLNVCDSTPTLPPAWTTRTAFEPTQRWSIGQWPPSCPRSSVFTPVPPALSSWSPRDRWSCLRPIPLRSADTASVTS</sequence>
<reference evidence="2" key="1">
    <citation type="submission" date="2023-08" db="EMBL/GenBank/DDBJ databases">
        <authorList>
            <person name="Alioto T."/>
            <person name="Alioto T."/>
            <person name="Gomez Garrido J."/>
        </authorList>
    </citation>
    <scope>NUCLEOTIDE SEQUENCE</scope>
</reference>
<gene>
    <name evidence="2" type="ORF">XNOV1_A041780</name>
</gene>
<keyword evidence="1" id="KW-0472">Membrane</keyword>
<dbReference type="EMBL" id="OY660866">
    <property type="protein sequence ID" value="CAJ1053413.1"/>
    <property type="molecule type" value="Genomic_DNA"/>
</dbReference>
<keyword evidence="1" id="KW-1133">Transmembrane helix</keyword>
<proteinExistence type="predicted"/>
<dbReference type="Proteomes" id="UP001178508">
    <property type="component" value="Chromosome 3"/>
</dbReference>
<protein>
    <submittedName>
        <fullName evidence="2">Uncharacterized protein LOC119916545</fullName>
    </submittedName>
</protein>
<feature type="transmembrane region" description="Helical" evidence="1">
    <location>
        <begin position="12"/>
        <end position="30"/>
    </location>
</feature>
<evidence type="ECO:0000313" key="3">
    <source>
        <dbReference type="Proteomes" id="UP001178508"/>
    </source>
</evidence>